<protein>
    <submittedName>
        <fullName evidence="2">LysM domain protein</fullName>
    </submittedName>
</protein>
<dbReference type="CDD" id="cd00118">
    <property type="entry name" value="LysM"/>
    <property type="match status" value="1"/>
</dbReference>
<evidence type="ECO:0000259" key="1">
    <source>
        <dbReference type="PROSITE" id="PS51782"/>
    </source>
</evidence>
<dbReference type="PROSITE" id="PS51782">
    <property type="entry name" value="LYSM"/>
    <property type="match status" value="1"/>
</dbReference>
<comment type="caution">
    <text evidence="2">The sequence shown here is derived from an EMBL/GenBank/DDBJ whole genome shotgun (WGS) entry which is preliminary data.</text>
</comment>
<dbReference type="PANTHER" id="PTHR33734">
    <property type="entry name" value="LYSM DOMAIN-CONTAINING GPI-ANCHORED PROTEIN 2"/>
    <property type="match status" value="1"/>
</dbReference>
<dbReference type="GO" id="GO:0008932">
    <property type="term" value="F:lytic endotransglycosylase activity"/>
    <property type="evidence" value="ECO:0007669"/>
    <property type="project" value="TreeGrafter"/>
</dbReference>
<reference evidence="2 3" key="1">
    <citation type="journal article" date="2015" name="Infect. Genet. Evol.">
        <title>Genomic sequences of six botulinum neurotoxin-producing strains representing three clostridial species illustrate the mobility and diversity of botulinum neurotoxin genes.</title>
        <authorList>
            <person name="Smith T.J."/>
            <person name="Hill K.K."/>
            <person name="Xie G."/>
            <person name="Foley B.T."/>
            <person name="Williamson C.H."/>
            <person name="Foster J.T."/>
            <person name="Johnson S.L."/>
            <person name="Chertkov O."/>
            <person name="Teshima H."/>
            <person name="Gibbons H.S."/>
            <person name="Johnsky L.A."/>
            <person name="Karavis M.A."/>
            <person name="Smith L.A."/>
        </authorList>
    </citation>
    <scope>NUCLEOTIDE SEQUENCE [LARGE SCALE GENOMIC DNA]</scope>
    <source>
        <strain evidence="2 3">CDC 2741</strain>
    </source>
</reference>
<name>A0A0C1U1Z8_9CLOT</name>
<keyword evidence="3" id="KW-1185">Reference proteome</keyword>
<dbReference type="STRING" id="29341.RSJ17_21305"/>
<dbReference type="AlphaFoldDB" id="A0A0C1U1Z8"/>
<accession>A0A0C1U1Z8</accession>
<dbReference type="RefSeq" id="WP_039635129.1">
    <property type="nucleotide sequence ID" value="NZ_AYSO01000019.1"/>
</dbReference>
<dbReference type="Gene3D" id="3.10.350.10">
    <property type="entry name" value="LysM domain"/>
    <property type="match status" value="1"/>
</dbReference>
<dbReference type="InterPro" id="IPR024300">
    <property type="entry name" value="SipL_SPOCS_dom"/>
</dbReference>
<dbReference type="SUPFAM" id="SSF54106">
    <property type="entry name" value="LysM domain"/>
    <property type="match status" value="1"/>
</dbReference>
<dbReference type="Pfam" id="PF01476">
    <property type="entry name" value="LysM"/>
    <property type="match status" value="1"/>
</dbReference>
<feature type="domain" description="LysM" evidence="1">
    <location>
        <begin position="470"/>
        <end position="514"/>
    </location>
</feature>
<sequence length="520" mass="59049">MDLNLVKDNIDYEQSLGEKSQDIVIKEEYVVPDTLPDVTEILMLDATPLVTNKEVMNGKVVVEGQIQFNVLYMAREDENTEAHAITYNTKFNTNLDAPDATDDMLCEAKADMEHIHCIIVNERKICIQGVMNVECEVIKKNSFEIVKHVDSNNDIQFLKNPMVVDKVVGQFQGEIIGKTDFKIDMDKPEIGRIVKCFITLGKKDIRLYDGGIHIEAVANVQALYKAKNSRELMCVSENVLLTKELDVEKISQRMEHNTDFLIHPIECEVKEDDMGENRILEVEFLVKTTTNVMSKDEVEMIEDAYSPSQIIRMEKQDFDMNVVQGNVGNETLVKGDIELDNEMPKPNRIIMATGTVNITDKKIMEDKVALDGVLKVDVLYSTSDEKDYVASVSDEIPFTTSTDVNGAKIDMNAICKMYLEMLEASIEAGNICVRAIVRNYCKVLYTVKKKFLTEMMPIEGEMPKKKASITIYVVQPGDTLWQIAKKYYTTKEEVMKINELQEENDIKPMDKLIIPGRAVM</sequence>
<dbReference type="SMART" id="SM00257">
    <property type="entry name" value="LysM"/>
    <property type="match status" value="1"/>
</dbReference>
<dbReference type="PANTHER" id="PTHR33734:SF22">
    <property type="entry name" value="MEMBRANE-BOUND LYTIC MUREIN TRANSGLYCOSYLASE D"/>
    <property type="match status" value="1"/>
</dbReference>
<dbReference type="InterPro" id="IPR036779">
    <property type="entry name" value="LysM_dom_sf"/>
</dbReference>
<dbReference type="Proteomes" id="UP000031366">
    <property type="component" value="Unassembled WGS sequence"/>
</dbReference>
<evidence type="ECO:0000313" key="3">
    <source>
        <dbReference type="Proteomes" id="UP000031366"/>
    </source>
</evidence>
<dbReference type="Pfam" id="PF12673">
    <property type="entry name" value="SipL"/>
    <property type="match status" value="3"/>
</dbReference>
<proteinExistence type="predicted"/>
<organism evidence="2 3">
    <name type="scientific">Clostridium argentinense CDC 2741</name>
    <dbReference type="NCBI Taxonomy" id="1418104"/>
    <lineage>
        <taxon>Bacteria</taxon>
        <taxon>Bacillati</taxon>
        <taxon>Bacillota</taxon>
        <taxon>Clostridia</taxon>
        <taxon>Eubacteriales</taxon>
        <taxon>Clostridiaceae</taxon>
        <taxon>Clostridium</taxon>
    </lineage>
</organism>
<gene>
    <name evidence="2" type="ORF">U732_2590</name>
</gene>
<dbReference type="EMBL" id="AYSO01000019">
    <property type="protein sequence ID" value="KIE45528.1"/>
    <property type="molecule type" value="Genomic_DNA"/>
</dbReference>
<evidence type="ECO:0000313" key="2">
    <source>
        <dbReference type="EMBL" id="KIE45528.1"/>
    </source>
</evidence>
<dbReference type="InterPro" id="IPR018392">
    <property type="entry name" value="LysM"/>
</dbReference>
<dbReference type="OrthoDB" id="9779340at2"/>